<dbReference type="EMBL" id="WJNG01000002">
    <property type="protein sequence ID" value="MRH41564.1"/>
    <property type="molecule type" value="Genomic_DNA"/>
</dbReference>
<protein>
    <submittedName>
        <fullName evidence="1">Uncharacterized protein</fullName>
    </submittedName>
</protein>
<sequence length="292" mass="33840">MGFQTKYTEEKAFWEVNLNGSKVLEYVYGENDDINPSFRLVKTTGGNTITLYRPWDHPWHPGMFFSWKYINGMNFWEARYHGQDNKIVTDSFAPVEEDGPGFNQTLSYITHEGQKVLEESREVRLEEGPGGYLIHWQGTFTPRADVTLDRTEYTEQSPWGGYAGLSCRLNRNFLGPVIKTDLGEYTAEEAYSKSFKWCDYSGKLDGFIEEQWAGVSIIDHPTNLRHPSPKLTYDYKDMQLLSASFLFDEPFELKMGDTLTLNYTFYVHDGKVEEKNMNQIWGKICNSEKLVK</sequence>
<dbReference type="AlphaFoldDB" id="A0A6A8D7J9"/>
<organism evidence="1 2">
    <name type="scientific">Aquibacillus halophilus</name>
    <dbReference type="NCBI Taxonomy" id="930132"/>
    <lineage>
        <taxon>Bacteria</taxon>
        <taxon>Bacillati</taxon>
        <taxon>Bacillota</taxon>
        <taxon>Bacilli</taxon>
        <taxon>Bacillales</taxon>
        <taxon>Bacillaceae</taxon>
        <taxon>Aquibacillus</taxon>
    </lineage>
</organism>
<dbReference type="OrthoDB" id="2540540at2"/>
<accession>A0A6A8D7J9</accession>
<proteinExistence type="predicted"/>
<comment type="caution">
    <text evidence="1">The sequence shown here is derived from an EMBL/GenBank/DDBJ whole genome shotgun (WGS) entry which is preliminary data.</text>
</comment>
<evidence type="ECO:0000313" key="2">
    <source>
        <dbReference type="Proteomes" id="UP000799092"/>
    </source>
</evidence>
<dbReference type="RefSeq" id="WP_153735211.1">
    <property type="nucleotide sequence ID" value="NZ_WJNG01000002.1"/>
</dbReference>
<gene>
    <name evidence="1" type="ORF">GH741_02615</name>
</gene>
<dbReference type="InterPro" id="IPR029475">
    <property type="entry name" value="DUF6807"/>
</dbReference>
<evidence type="ECO:0000313" key="1">
    <source>
        <dbReference type="EMBL" id="MRH41564.1"/>
    </source>
</evidence>
<keyword evidence="2" id="KW-1185">Reference proteome</keyword>
<reference evidence="1" key="1">
    <citation type="submission" date="2019-11" db="EMBL/GenBank/DDBJ databases">
        <authorList>
            <person name="Li J."/>
        </authorList>
    </citation>
    <scope>NUCLEOTIDE SEQUENCE</scope>
    <source>
        <strain evidence="1">B6B</strain>
    </source>
</reference>
<name>A0A6A8D7J9_9BACI</name>
<dbReference type="Proteomes" id="UP000799092">
    <property type="component" value="Unassembled WGS sequence"/>
</dbReference>
<dbReference type="Pfam" id="PF14100">
    <property type="entry name" value="DUF6807"/>
    <property type="match status" value="1"/>
</dbReference>